<feature type="domain" description="Lipoyl-binding" evidence="3">
    <location>
        <begin position="535"/>
        <end position="610"/>
    </location>
</feature>
<dbReference type="Gene3D" id="3.20.20.70">
    <property type="entry name" value="Aldolase class I"/>
    <property type="match status" value="1"/>
</dbReference>
<evidence type="ECO:0000259" key="4">
    <source>
        <dbReference type="PROSITE" id="PS50991"/>
    </source>
</evidence>
<dbReference type="NCBIfam" id="NF010643">
    <property type="entry name" value="PRK14040.1"/>
    <property type="match status" value="1"/>
</dbReference>
<keyword evidence="6" id="KW-1185">Reference proteome</keyword>
<dbReference type="PANTHER" id="PTHR43778:SF2">
    <property type="entry name" value="PYRUVATE CARBOXYLASE, MITOCHONDRIAL"/>
    <property type="match status" value="1"/>
</dbReference>
<gene>
    <name evidence="5" type="primary">oadA</name>
    <name evidence="5" type="ORF">ACFO4O_06890</name>
</gene>
<dbReference type="PANTHER" id="PTHR43778">
    <property type="entry name" value="PYRUVATE CARBOXYLASE"/>
    <property type="match status" value="1"/>
</dbReference>
<evidence type="ECO:0000256" key="1">
    <source>
        <dbReference type="ARBA" id="ARBA00023267"/>
    </source>
</evidence>
<accession>A0ABV9LTN6</accession>
<dbReference type="InterPro" id="IPR055268">
    <property type="entry name" value="PCB-like"/>
</dbReference>
<evidence type="ECO:0000259" key="3">
    <source>
        <dbReference type="PROSITE" id="PS50968"/>
    </source>
</evidence>
<dbReference type="CDD" id="cd06850">
    <property type="entry name" value="biotinyl_domain"/>
    <property type="match status" value="1"/>
</dbReference>
<organism evidence="5 6">
    <name type="scientific">Glaciecola siphonariae</name>
    <dbReference type="NCBI Taxonomy" id="521012"/>
    <lineage>
        <taxon>Bacteria</taxon>
        <taxon>Pseudomonadati</taxon>
        <taxon>Pseudomonadota</taxon>
        <taxon>Gammaproteobacteria</taxon>
        <taxon>Alteromonadales</taxon>
        <taxon>Alteromonadaceae</taxon>
        <taxon>Glaciecola</taxon>
    </lineage>
</organism>
<dbReference type="Proteomes" id="UP001595897">
    <property type="component" value="Unassembled WGS sequence"/>
</dbReference>
<dbReference type="PROSITE" id="PS50968">
    <property type="entry name" value="BIOTINYL_LIPOYL"/>
    <property type="match status" value="1"/>
</dbReference>
<feature type="compositionally biased region" description="Low complexity" evidence="2">
    <location>
        <begin position="462"/>
        <end position="475"/>
    </location>
</feature>
<name>A0ABV9LTN6_9ALTE</name>
<dbReference type="Pfam" id="PF02436">
    <property type="entry name" value="PYC_OADA"/>
    <property type="match status" value="1"/>
</dbReference>
<keyword evidence="1" id="KW-0092">Biotin</keyword>
<dbReference type="InterPro" id="IPR005776">
    <property type="entry name" value="OadA"/>
</dbReference>
<dbReference type="InterPro" id="IPR000089">
    <property type="entry name" value="Biotin_lipoyl"/>
</dbReference>
<dbReference type="Gene3D" id="2.40.50.100">
    <property type="match status" value="1"/>
</dbReference>
<dbReference type="Pfam" id="PF00364">
    <property type="entry name" value="Biotin_lipoyl"/>
    <property type="match status" value="1"/>
</dbReference>
<dbReference type="PROSITE" id="PS00188">
    <property type="entry name" value="BIOTIN"/>
    <property type="match status" value="1"/>
</dbReference>
<dbReference type="CDD" id="cd07937">
    <property type="entry name" value="DRE_TIM_PC_TC_5S"/>
    <property type="match status" value="1"/>
</dbReference>
<dbReference type="InterPro" id="IPR003379">
    <property type="entry name" value="Carboxylase_cons_dom"/>
</dbReference>
<dbReference type="SUPFAM" id="SSF51569">
    <property type="entry name" value="Aldolase"/>
    <property type="match status" value="1"/>
</dbReference>
<dbReference type="Pfam" id="PF00682">
    <property type="entry name" value="HMGL-like"/>
    <property type="match status" value="1"/>
</dbReference>
<dbReference type="SUPFAM" id="SSF89000">
    <property type="entry name" value="post-HMGL domain-like"/>
    <property type="match status" value="1"/>
</dbReference>
<feature type="region of interest" description="Disordered" evidence="2">
    <location>
        <begin position="451"/>
        <end position="481"/>
    </location>
</feature>
<dbReference type="InterPro" id="IPR013785">
    <property type="entry name" value="Aldolase_TIM"/>
</dbReference>
<dbReference type="NCBIfam" id="NF006761">
    <property type="entry name" value="PRK09282.1"/>
    <property type="match status" value="1"/>
</dbReference>
<reference evidence="6" key="1">
    <citation type="journal article" date="2019" name="Int. J. Syst. Evol. Microbiol.">
        <title>The Global Catalogue of Microorganisms (GCM) 10K type strain sequencing project: providing services to taxonomists for standard genome sequencing and annotation.</title>
        <authorList>
            <consortium name="The Broad Institute Genomics Platform"/>
            <consortium name="The Broad Institute Genome Sequencing Center for Infectious Disease"/>
            <person name="Wu L."/>
            <person name="Ma J."/>
        </authorList>
    </citation>
    <scope>NUCLEOTIDE SEQUENCE [LARGE SCALE GENOMIC DNA]</scope>
    <source>
        <strain evidence="6">KACC 12507</strain>
    </source>
</reference>
<comment type="caution">
    <text evidence="5">The sequence shown here is derived from an EMBL/GenBank/DDBJ whole genome shotgun (WGS) entry which is preliminary data.</text>
</comment>
<proteinExistence type="predicted"/>
<dbReference type="SUPFAM" id="SSF51230">
    <property type="entry name" value="Single hybrid motif"/>
    <property type="match status" value="1"/>
</dbReference>
<dbReference type="InterPro" id="IPR000891">
    <property type="entry name" value="PYR_CT"/>
</dbReference>
<dbReference type="InterPro" id="IPR011053">
    <property type="entry name" value="Single_hybrid_motif"/>
</dbReference>
<dbReference type="PROSITE" id="PS50991">
    <property type="entry name" value="PYR_CT"/>
    <property type="match status" value="1"/>
</dbReference>
<protein>
    <submittedName>
        <fullName evidence="5">Sodium-extruding oxaloacetate decarboxylase subunit alpha</fullName>
    </submittedName>
</protein>
<dbReference type="RefSeq" id="WP_382406811.1">
    <property type="nucleotide sequence ID" value="NZ_JBHSGU010000002.1"/>
</dbReference>
<evidence type="ECO:0000313" key="6">
    <source>
        <dbReference type="Proteomes" id="UP001595897"/>
    </source>
</evidence>
<dbReference type="InterPro" id="IPR001882">
    <property type="entry name" value="Biotin_BS"/>
</dbReference>
<dbReference type="NCBIfam" id="TIGR01108">
    <property type="entry name" value="oadA"/>
    <property type="match status" value="1"/>
</dbReference>
<evidence type="ECO:0000256" key="2">
    <source>
        <dbReference type="SAM" id="MobiDB-lite"/>
    </source>
</evidence>
<dbReference type="EMBL" id="JBHSGU010000002">
    <property type="protein sequence ID" value="MFC4699876.1"/>
    <property type="molecule type" value="Genomic_DNA"/>
</dbReference>
<evidence type="ECO:0000313" key="5">
    <source>
        <dbReference type="EMBL" id="MFC4699876.1"/>
    </source>
</evidence>
<sequence length="610" mass="65824">MSNPLKLTELVLRDAHQSLLATRLRLEDMLPIAKKLDAVGYWSVESWGGATFDACIRYLGEDPWERIRALKKAMPNTKQQMLLRGQNLLGYRHYADDVVEAFVERAHTNGVDVFRIFDAMNDVRNLETAIASAVKVGAHAQGTLAYTVSPVHKLPFWLDMAKKLEDMGVHSICIKDMAGLLNPYDCEELVTELKNTVGVPIAMQCHATTGLSTASYQKAVDAGIDMLDTAISPMSMTYGHTATETMVSIVQGSQRDTGIDLDSLEDIADYFRDIRLKYAQFEGSLKGVDARILNAQVPGGMLTNMESQLKEQGAQDRFHEVLLEIPKVREDLGFIPLVTPTSQIVGTQAVINVLSGERYKSISKETAGILKGEYGATAAPVNKELQARVLGNDEPIVCRPADLIEAELESLSSALSELAEEKSIRLADDKIDDVLTYALFNQIGLKFLENRDNPDAFEPAPSSSKSSEVTQESGSANAQTAANELDTHSYAVRVNGQVYKVEVAPDGALSSISEGVSAATSGVTANAQASVSGAGAQSGTEHTINAPLSGNIVKIMVSNGQQVQEGDVIVLLEAMKMETEVRSAHTGTINAINVKEGDAVQSGQPILTLG</sequence>
<feature type="domain" description="Pyruvate carboxyltransferase" evidence="4">
    <location>
        <begin position="5"/>
        <end position="265"/>
    </location>
</feature>